<dbReference type="OrthoDB" id="2472401at2759"/>
<accession>A0A9N9N566</accession>
<dbReference type="AlphaFoldDB" id="A0A9N9N566"/>
<sequence>NGQFKETLVQMFKNILREVKEEKEKATYCYTGNEKEHHAQVSKEKTEQLT</sequence>
<gene>
    <name evidence="1" type="ORF">RFULGI_LOCUS10423</name>
</gene>
<reference evidence="1" key="1">
    <citation type="submission" date="2021-06" db="EMBL/GenBank/DDBJ databases">
        <authorList>
            <person name="Kallberg Y."/>
            <person name="Tangrot J."/>
            <person name="Rosling A."/>
        </authorList>
    </citation>
    <scope>NUCLEOTIDE SEQUENCE</scope>
    <source>
        <strain evidence="1">IN212</strain>
    </source>
</reference>
<proteinExistence type="predicted"/>
<organism evidence="1 2">
    <name type="scientific">Racocetra fulgida</name>
    <dbReference type="NCBI Taxonomy" id="60492"/>
    <lineage>
        <taxon>Eukaryota</taxon>
        <taxon>Fungi</taxon>
        <taxon>Fungi incertae sedis</taxon>
        <taxon>Mucoromycota</taxon>
        <taxon>Glomeromycotina</taxon>
        <taxon>Glomeromycetes</taxon>
        <taxon>Diversisporales</taxon>
        <taxon>Gigasporaceae</taxon>
        <taxon>Racocetra</taxon>
    </lineage>
</organism>
<protein>
    <submittedName>
        <fullName evidence="1">7287_t:CDS:1</fullName>
    </submittedName>
</protein>
<feature type="non-terminal residue" evidence="1">
    <location>
        <position position="1"/>
    </location>
</feature>
<comment type="caution">
    <text evidence="1">The sequence shown here is derived from an EMBL/GenBank/DDBJ whole genome shotgun (WGS) entry which is preliminary data.</text>
</comment>
<dbReference type="Proteomes" id="UP000789396">
    <property type="component" value="Unassembled WGS sequence"/>
</dbReference>
<name>A0A9N9N566_9GLOM</name>
<evidence type="ECO:0000313" key="1">
    <source>
        <dbReference type="EMBL" id="CAG8701376.1"/>
    </source>
</evidence>
<keyword evidence="2" id="KW-1185">Reference proteome</keyword>
<dbReference type="EMBL" id="CAJVPZ010020577">
    <property type="protein sequence ID" value="CAG8701376.1"/>
    <property type="molecule type" value="Genomic_DNA"/>
</dbReference>
<evidence type="ECO:0000313" key="2">
    <source>
        <dbReference type="Proteomes" id="UP000789396"/>
    </source>
</evidence>